<name>A0A6C0IFA3_9ZZZZ</name>
<protein>
    <submittedName>
        <fullName evidence="2">Uncharacterized protein</fullName>
    </submittedName>
</protein>
<keyword evidence="1" id="KW-1133">Transmembrane helix</keyword>
<sequence length="262" mass="29720">MKLFKLLKKNMILILVILVIIAVIYVLSNKKEGFQSYTADGLTPADIVNAGFDDPRYTYQCPTGSPYSMLIVKSEGQEADVNYLNMSRCVKPCNSYSQCANNQCSTDDSDGTYCIKQSDLDLYNACDNGEENAAYDDGTCIYRNISLIEGDNATGYRFYDDYIIPDAFTVEGFKVDSFTNKKKRKANPQPPKCVCPPNHKTDGKKCYRPINLSNGEIRIKLKKNLYSITKYKKSERVLDNKKRKMVTKTVTRNIQSTNCLRK</sequence>
<keyword evidence="1" id="KW-0472">Membrane</keyword>
<dbReference type="AlphaFoldDB" id="A0A6C0IFA3"/>
<proteinExistence type="predicted"/>
<evidence type="ECO:0000256" key="1">
    <source>
        <dbReference type="SAM" id="Phobius"/>
    </source>
</evidence>
<keyword evidence="1" id="KW-0812">Transmembrane</keyword>
<evidence type="ECO:0000313" key="2">
    <source>
        <dbReference type="EMBL" id="QHT91459.1"/>
    </source>
</evidence>
<organism evidence="2">
    <name type="scientific">viral metagenome</name>
    <dbReference type="NCBI Taxonomy" id="1070528"/>
    <lineage>
        <taxon>unclassified sequences</taxon>
        <taxon>metagenomes</taxon>
        <taxon>organismal metagenomes</taxon>
    </lineage>
</organism>
<accession>A0A6C0IFA3</accession>
<feature type="transmembrane region" description="Helical" evidence="1">
    <location>
        <begin position="12"/>
        <end position="28"/>
    </location>
</feature>
<reference evidence="2" key="1">
    <citation type="journal article" date="2020" name="Nature">
        <title>Giant virus diversity and host interactions through global metagenomics.</title>
        <authorList>
            <person name="Schulz F."/>
            <person name="Roux S."/>
            <person name="Paez-Espino D."/>
            <person name="Jungbluth S."/>
            <person name="Walsh D.A."/>
            <person name="Denef V.J."/>
            <person name="McMahon K.D."/>
            <person name="Konstantinidis K.T."/>
            <person name="Eloe-Fadrosh E.A."/>
            <person name="Kyrpides N.C."/>
            <person name="Woyke T."/>
        </authorList>
    </citation>
    <scope>NUCLEOTIDE SEQUENCE</scope>
    <source>
        <strain evidence="2">GVMAG-M-3300023184-77</strain>
    </source>
</reference>
<dbReference type="EMBL" id="MN740165">
    <property type="protein sequence ID" value="QHT91459.1"/>
    <property type="molecule type" value="Genomic_DNA"/>
</dbReference>